<organism evidence="2 3">
    <name type="scientific">Armillaria novae-zelandiae</name>
    <dbReference type="NCBI Taxonomy" id="153914"/>
    <lineage>
        <taxon>Eukaryota</taxon>
        <taxon>Fungi</taxon>
        <taxon>Dikarya</taxon>
        <taxon>Basidiomycota</taxon>
        <taxon>Agaricomycotina</taxon>
        <taxon>Agaricomycetes</taxon>
        <taxon>Agaricomycetidae</taxon>
        <taxon>Agaricales</taxon>
        <taxon>Marasmiineae</taxon>
        <taxon>Physalacriaceae</taxon>
        <taxon>Armillaria</taxon>
    </lineage>
</organism>
<reference evidence="2" key="1">
    <citation type="submission" date="2023-06" db="EMBL/GenBank/DDBJ databases">
        <authorList>
            <consortium name="Lawrence Berkeley National Laboratory"/>
            <person name="Ahrendt S."/>
            <person name="Sahu N."/>
            <person name="Indic B."/>
            <person name="Wong-Bajracharya J."/>
            <person name="Merenyi Z."/>
            <person name="Ke H.-M."/>
            <person name="Monk M."/>
            <person name="Kocsube S."/>
            <person name="Drula E."/>
            <person name="Lipzen A."/>
            <person name="Balint B."/>
            <person name="Henrissat B."/>
            <person name="Andreopoulos B."/>
            <person name="Martin F.M."/>
            <person name="Harder C.B."/>
            <person name="Rigling D."/>
            <person name="Ford K.L."/>
            <person name="Foster G.D."/>
            <person name="Pangilinan J."/>
            <person name="Papanicolaou A."/>
            <person name="Barry K."/>
            <person name="LaButti K."/>
            <person name="Viragh M."/>
            <person name="Koriabine M."/>
            <person name="Yan M."/>
            <person name="Riley R."/>
            <person name="Champramary S."/>
            <person name="Plett K.L."/>
            <person name="Tsai I.J."/>
            <person name="Slot J."/>
            <person name="Sipos G."/>
            <person name="Plett J."/>
            <person name="Nagy L.G."/>
            <person name="Grigoriev I.V."/>
        </authorList>
    </citation>
    <scope>NUCLEOTIDE SEQUENCE</scope>
    <source>
        <strain evidence="2">ICMP 16352</strain>
    </source>
</reference>
<feature type="compositionally biased region" description="Polar residues" evidence="1">
    <location>
        <begin position="42"/>
        <end position="53"/>
    </location>
</feature>
<keyword evidence="3" id="KW-1185">Reference proteome</keyword>
<dbReference type="AlphaFoldDB" id="A0AA39PRS4"/>
<dbReference type="Proteomes" id="UP001175227">
    <property type="component" value="Unassembled WGS sequence"/>
</dbReference>
<gene>
    <name evidence="2" type="ORF">IW261DRAFT_1602982</name>
</gene>
<evidence type="ECO:0000313" key="3">
    <source>
        <dbReference type="Proteomes" id="UP001175227"/>
    </source>
</evidence>
<protein>
    <submittedName>
        <fullName evidence="2">Uncharacterized protein</fullName>
    </submittedName>
</protein>
<dbReference type="EMBL" id="JAUEPR010000002">
    <property type="protein sequence ID" value="KAK0489181.1"/>
    <property type="molecule type" value="Genomic_DNA"/>
</dbReference>
<comment type="caution">
    <text evidence="2">The sequence shown here is derived from an EMBL/GenBank/DDBJ whole genome shotgun (WGS) entry which is preliminary data.</text>
</comment>
<evidence type="ECO:0000256" key="1">
    <source>
        <dbReference type="SAM" id="MobiDB-lite"/>
    </source>
</evidence>
<feature type="region of interest" description="Disordered" evidence="1">
    <location>
        <begin position="34"/>
        <end position="57"/>
    </location>
</feature>
<sequence>MNIVVAAVIGCRGHDLGPAILLVPFLPPALPQQAVPPRPCPTTYNSPAPSLNPSHRRRPASIRTLHRLEMGPEGISPGQSYLGTSVRVGDVGWIAEGYQGRIVPMGHGDSTSIVLVDYGS</sequence>
<proteinExistence type="predicted"/>
<evidence type="ECO:0000313" key="2">
    <source>
        <dbReference type="EMBL" id="KAK0489181.1"/>
    </source>
</evidence>
<name>A0AA39PRS4_9AGAR</name>
<accession>A0AA39PRS4</accession>